<reference evidence="4 5" key="1">
    <citation type="submission" date="2018-05" db="EMBL/GenBank/DDBJ databases">
        <title>Genomic Encyclopedia of Type Strains, Phase IV (KMG-IV): sequencing the most valuable type-strain genomes for metagenomic binning, comparative biology and taxonomic classification.</title>
        <authorList>
            <person name="Goeker M."/>
        </authorList>
    </citation>
    <scope>NUCLEOTIDE SEQUENCE [LARGE SCALE GENOMIC DNA]</scope>
    <source>
        <strain evidence="4 5">DSM 23606</strain>
    </source>
</reference>
<keyword evidence="4" id="KW-0489">Methyltransferase</keyword>
<dbReference type="EMBL" id="QGTJ01000005">
    <property type="protein sequence ID" value="PWV61746.1"/>
    <property type="molecule type" value="Genomic_DNA"/>
</dbReference>
<keyword evidence="5" id="KW-1185">Reference proteome</keyword>
<dbReference type="GO" id="GO:0032259">
    <property type="term" value="P:methylation"/>
    <property type="evidence" value="ECO:0007669"/>
    <property type="project" value="UniProtKB-KW"/>
</dbReference>
<proteinExistence type="inferred from homology"/>
<evidence type="ECO:0000313" key="5">
    <source>
        <dbReference type="Proteomes" id="UP000246569"/>
    </source>
</evidence>
<organism evidence="4 5">
    <name type="scientific">Plasticicumulans acidivorans</name>
    <dbReference type="NCBI Taxonomy" id="886464"/>
    <lineage>
        <taxon>Bacteria</taxon>
        <taxon>Pseudomonadati</taxon>
        <taxon>Pseudomonadota</taxon>
        <taxon>Gammaproteobacteria</taxon>
        <taxon>Candidatus Competibacteraceae</taxon>
        <taxon>Plasticicumulans</taxon>
    </lineage>
</organism>
<dbReference type="CDD" id="cd02440">
    <property type="entry name" value="AdoMet_MTases"/>
    <property type="match status" value="1"/>
</dbReference>
<evidence type="ECO:0000256" key="3">
    <source>
        <dbReference type="ARBA" id="ARBA00030757"/>
    </source>
</evidence>
<dbReference type="RefSeq" id="WP_110018534.1">
    <property type="nucleotide sequence ID" value="NZ_QGTJ01000005.1"/>
</dbReference>
<evidence type="ECO:0000256" key="1">
    <source>
        <dbReference type="ARBA" id="ARBA00005369"/>
    </source>
</evidence>
<dbReference type="OrthoDB" id="9810066at2"/>
<evidence type="ECO:0000313" key="4">
    <source>
        <dbReference type="EMBL" id="PWV61746.1"/>
    </source>
</evidence>
<gene>
    <name evidence="4" type="ORF">C7443_105179</name>
</gene>
<dbReference type="InterPro" id="IPR029063">
    <property type="entry name" value="SAM-dependent_MTases_sf"/>
</dbReference>
<dbReference type="AlphaFoldDB" id="A0A317MUR4"/>
<evidence type="ECO:0000256" key="2">
    <source>
        <dbReference type="ARBA" id="ARBA00013346"/>
    </source>
</evidence>
<comment type="similarity">
    <text evidence="1">Belongs to the methyltransferase superfamily. L-isoaspartyl/D-aspartyl protein methyltransferase family.</text>
</comment>
<name>A0A317MUR4_9GAMM</name>
<keyword evidence="4" id="KW-0808">Transferase</keyword>
<dbReference type="Proteomes" id="UP000246569">
    <property type="component" value="Unassembled WGS sequence"/>
</dbReference>
<dbReference type="SUPFAM" id="SSF53335">
    <property type="entry name" value="S-adenosyl-L-methionine-dependent methyltransferases"/>
    <property type="match status" value="1"/>
</dbReference>
<dbReference type="GO" id="GO:0005737">
    <property type="term" value="C:cytoplasm"/>
    <property type="evidence" value="ECO:0007669"/>
    <property type="project" value="TreeGrafter"/>
</dbReference>
<accession>A0A317MUR4</accession>
<sequence>MSEMNFEQARFNMIEQQVRPWEVLDPRVLDVLDNIKRDFFVPERYKRLAYADIAVPIDHQQSMMHPVVEGRMLQALSISPDDRILEIGTGSGFITACLAFLGGNVLSVDIYADFIETCGEKLKSLGVHNVKLQTGDASKGWGEQNYDAIAITGGLSSVESVWLEKLAVGGRLFAVTGEDTLMNAVLITRTSKNEWTTDSLFETKLAYLINTTKKNKFNF</sequence>
<dbReference type="PANTHER" id="PTHR11579:SF18">
    <property type="entry name" value="PROTEIN-L-ISOASPARTATE O-METHYLTRANSFERASE"/>
    <property type="match status" value="1"/>
</dbReference>
<dbReference type="Pfam" id="PF01135">
    <property type="entry name" value="PCMT"/>
    <property type="match status" value="1"/>
</dbReference>
<comment type="caution">
    <text evidence="4">The sequence shown here is derived from an EMBL/GenBank/DDBJ whole genome shotgun (WGS) entry which is preliminary data.</text>
</comment>
<dbReference type="PANTHER" id="PTHR11579">
    <property type="entry name" value="PROTEIN-L-ISOASPARTATE O-METHYLTRANSFERASE"/>
    <property type="match status" value="1"/>
</dbReference>
<dbReference type="Gene3D" id="3.40.50.150">
    <property type="entry name" value="Vaccinia Virus protein VP39"/>
    <property type="match status" value="1"/>
</dbReference>
<dbReference type="GO" id="GO:0004719">
    <property type="term" value="F:protein-L-isoaspartate (D-aspartate) O-methyltransferase activity"/>
    <property type="evidence" value="ECO:0007669"/>
    <property type="project" value="InterPro"/>
</dbReference>
<protein>
    <recommendedName>
        <fullName evidence="2">Protein-L-isoaspartate O-methyltransferase</fullName>
    </recommendedName>
    <alternativeName>
        <fullName evidence="3">Protein L-isoaspartyl methyltransferase</fullName>
    </alternativeName>
</protein>
<dbReference type="InterPro" id="IPR000682">
    <property type="entry name" value="PCMT"/>
</dbReference>